<evidence type="ECO:0000313" key="3">
    <source>
        <dbReference type="Proteomes" id="UP000011700"/>
    </source>
</evidence>
<reference evidence="2 3" key="1">
    <citation type="journal article" date="2013" name="Genome Announc.">
        <title>Draft Genome of Pseudomonas stutzeri Strain NF13, a Nitrogen Fixer Isolated from the Galapagos Rift Hydrothermal Vent.</title>
        <authorList>
            <person name="Pena A."/>
            <person name="Busquets A."/>
            <person name="Gomila M."/>
            <person name="Mayol J."/>
            <person name="Bosch R."/>
            <person name="Nogales B."/>
            <person name="Garcia-Valdes E."/>
            <person name="Bennasar A."/>
            <person name="Lalucat J."/>
        </authorList>
    </citation>
    <scope>NUCLEOTIDE SEQUENCE [LARGE SCALE GENOMIC DNA]</scope>
    <source>
        <strain evidence="2 3">NF13</strain>
    </source>
</reference>
<proteinExistence type="predicted"/>
<protein>
    <submittedName>
        <fullName evidence="2">Uncharacterized protein</fullName>
    </submittedName>
</protein>
<dbReference type="EMBL" id="AOBS01000017">
    <property type="protein sequence ID" value="EME01659.1"/>
    <property type="molecule type" value="Genomic_DNA"/>
</dbReference>
<dbReference type="AlphaFoldDB" id="M2VPY3"/>
<comment type="caution">
    <text evidence="2">The sequence shown here is derived from an EMBL/GenBank/DDBJ whole genome shotgun (WGS) entry which is preliminary data.</text>
</comment>
<accession>M2VPY3</accession>
<organism evidence="2 3">
    <name type="scientific">Stutzerimonas stutzeri NF13</name>
    <dbReference type="NCBI Taxonomy" id="1212548"/>
    <lineage>
        <taxon>Bacteria</taxon>
        <taxon>Pseudomonadati</taxon>
        <taxon>Pseudomonadota</taxon>
        <taxon>Gammaproteobacteria</taxon>
        <taxon>Pseudomonadales</taxon>
        <taxon>Pseudomonadaceae</taxon>
        <taxon>Stutzerimonas</taxon>
    </lineage>
</organism>
<feature type="region of interest" description="Disordered" evidence="1">
    <location>
        <begin position="1"/>
        <end position="48"/>
    </location>
</feature>
<name>M2VPY3_STUST</name>
<dbReference type="eggNOG" id="ENOG50321E6">
    <property type="taxonomic scope" value="Bacteria"/>
</dbReference>
<evidence type="ECO:0000313" key="2">
    <source>
        <dbReference type="EMBL" id="EME01659.1"/>
    </source>
</evidence>
<gene>
    <name evidence="2" type="ORF">B381_03047</name>
</gene>
<sequence length="48" mass="5676">MKFNEKFRADQKRIHGTESAEKKANELKVNDIRQDQNNTEIKKETKAD</sequence>
<evidence type="ECO:0000256" key="1">
    <source>
        <dbReference type="SAM" id="MobiDB-lite"/>
    </source>
</evidence>
<dbReference type="Proteomes" id="UP000011700">
    <property type="component" value="Unassembled WGS sequence"/>
</dbReference>